<name>A0ABR1AH24_POLSC</name>
<proteinExistence type="predicted"/>
<protein>
    <submittedName>
        <fullName evidence="2">Uncharacterized protein</fullName>
    </submittedName>
</protein>
<gene>
    <name evidence="2" type="ORF">RUM44_003650</name>
</gene>
<organism evidence="2 3">
    <name type="scientific">Polyplax serrata</name>
    <name type="common">Common mouse louse</name>
    <dbReference type="NCBI Taxonomy" id="468196"/>
    <lineage>
        <taxon>Eukaryota</taxon>
        <taxon>Metazoa</taxon>
        <taxon>Ecdysozoa</taxon>
        <taxon>Arthropoda</taxon>
        <taxon>Hexapoda</taxon>
        <taxon>Insecta</taxon>
        <taxon>Pterygota</taxon>
        <taxon>Neoptera</taxon>
        <taxon>Paraneoptera</taxon>
        <taxon>Psocodea</taxon>
        <taxon>Troctomorpha</taxon>
        <taxon>Phthiraptera</taxon>
        <taxon>Anoplura</taxon>
        <taxon>Polyplacidae</taxon>
        <taxon>Polyplax</taxon>
    </lineage>
</organism>
<feature type="compositionally biased region" description="Basic and acidic residues" evidence="1">
    <location>
        <begin position="32"/>
        <end position="42"/>
    </location>
</feature>
<dbReference type="EMBL" id="JAWJWF010000049">
    <property type="protein sequence ID" value="KAK6619268.1"/>
    <property type="molecule type" value="Genomic_DNA"/>
</dbReference>
<evidence type="ECO:0000313" key="3">
    <source>
        <dbReference type="Proteomes" id="UP001359485"/>
    </source>
</evidence>
<feature type="region of interest" description="Disordered" evidence="1">
    <location>
        <begin position="1"/>
        <end position="89"/>
    </location>
</feature>
<dbReference type="Proteomes" id="UP001359485">
    <property type="component" value="Unassembled WGS sequence"/>
</dbReference>
<evidence type="ECO:0000313" key="2">
    <source>
        <dbReference type="EMBL" id="KAK6619268.1"/>
    </source>
</evidence>
<evidence type="ECO:0000256" key="1">
    <source>
        <dbReference type="SAM" id="MobiDB-lite"/>
    </source>
</evidence>
<sequence length="113" mass="12282">MDATQKRSRRLLVVVGMKEAPEGANGEGSSCRGEKSRGAEKKICKKNSRSSRRDSNAVARVQSNESNQGLKQKINRQGEGGEKVRSMSGEVSLEIADGEIQSSETSLCVRELK</sequence>
<feature type="compositionally biased region" description="Basic residues" evidence="1">
    <location>
        <begin position="1"/>
        <end position="10"/>
    </location>
</feature>
<comment type="caution">
    <text evidence="2">The sequence shown here is derived from an EMBL/GenBank/DDBJ whole genome shotgun (WGS) entry which is preliminary data.</text>
</comment>
<reference evidence="2 3" key="1">
    <citation type="submission" date="2023-09" db="EMBL/GenBank/DDBJ databases">
        <title>Genomes of two closely related lineages of the louse Polyplax serrata with different host specificities.</title>
        <authorList>
            <person name="Martinu J."/>
            <person name="Tarabai H."/>
            <person name="Stefka J."/>
            <person name="Hypsa V."/>
        </authorList>
    </citation>
    <scope>NUCLEOTIDE SEQUENCE [LARGE SCALE GENOMIC DNA]</scope>
    <source>
        <strain evidence="2">98ZLc_SE</strain>
    </source>
</reference>
<keyword evidence="3" id="KW-1185">Reference proteome</keyword>
<accession>A0ABR1AH24</accession>